<proteinExistence type="predicted"/>
<feature type="non-terminal residue" evidence="1">
    <location>
        <position position="211"/>
    </location>
</feature>
<sequence>VDIDAWKRIQIYMLSILESEIPEFYLMKIKLDLEHANCLNENLKSPSMIIKVDNTLDYPDPHFALYNPFYSIENNTNFIYANQIEQQQQQPMNKPPSLYNPYDSNQMIYYTDYYYPYDDNRLMATRPSNDDNLHLPPDLANAEYVWVRKENTRALERPYYGPFKVIDRGTRTFKVETQHGEEIIGIQRLKPAVVEKHVTIRLPRRRGRIVD</sequence>
<gene>
    <name evidence="1" type="ORF">DERF_010376</name>
</gene>
<keyword evidence="2" id="KW-1185">Reference proteome</keyword>
<organism evidence="1 2">
    <name type="scientific">Dermatophagoides farinae</name>
    <name type="common">American house dust mite</name>
    <dbReference type="NCBI Taxonomy" id="6954"/>
    <lineage>
        <taxon>Eukaryota</taxon>
        <taxon>Metazoa</taxon>
        <taxon>Ecdysozoa</taxon>
        <taxon>Arthropoda</taxon>
        <taxon>Chelicerata</taxon>
        <taxon>Arachnida</taxon>
        <taxon>Acari</taxon>
        <taxon>Acariformes</taxon>
        <taxon>Sarcoptiformes</taxon>
        <taxon>Astigmata</taxon>
        <taxon>Psoroptidia</taxon>
        <taxon>Analgoidea</taxon>
        <taxon>Pyroglyphidae</taxon>
        <taxon>Dermatophagoidinae</taxon>
        <taxon>Dermatophagoides</taxon>
    </lineage>
</organism>
<reference evidence="1" key="1">
    <citation type="submission" date="2013-05" db="EMBL/GenBank/DDBJ databases">
        <authorList>
            <person name="Yim A.K.Y."/>
            <person name="Chan T.F."/>
            <person name="Ji K.M."/>
            <person name="Liu X.Y."/>
            <person name="Zhou J.W."/>
            <person name="Li R.Q."/>
            <person name="Yang K.Y."/>
            <person name="Li J."/>
            <person name="Li M."/>
            <person name="Law P.T.W."/>
            <person name="Wu Y.L."/>
            <person name="Cai Z.L."/>
            <person name="Qin H."/>
            <person name="Bao Y."/>
            <person name="Leung R.K.K."/>
            <person name="Ng P.K.S."/>
            <person name="Zou J."/>
            <person name="Zhong X.J."/>
            <person name="Ran P.X."/>
            <person name="Zhong N.S."/>
            <person name="Liu Z.G."/>
            <person name="Tsui S.K.W."/>
        </authorList>
    </citation>
    <scope>NUCLEOTIDE SEQUENCE</scope>
    <source>
        <strain evidence="1">Derf</strain>
        <tissue evidence="1">Whole organism</tissue>
    </source>
</reference>
<reference evidence="1" key="2">
    <citation type="journal article" date="2022" name="Res Sq">
        <title>Comparative Genomics Reveals Insights into the Divergent Evolution of Astigmatic Mites and Household Pest Adaptations.</title>
        <authorList>
            <person name="Xiong Q."/>
            <person name="Wan A.T.-Y."/>
            <person name="Liu X.-Y."/>
            <person name="Fung C.S.-H."/>
            <person name="Xiao X."/>
            <person name="Malainual N."/>
            <person name="Hou J."/>
            <person name="Wang L."/>
            <person name="Wang M."/>
            <person name="Yang K."/>
            <person name="Cui Y."/>
            <person name="Leung E."/>
            <person name="Nong W."/>
            <person name="Shin S.-K."/>
            <person name="Au S."/>
            <person name="Jeong K.Y."/>
            <person name="Chew F.T."/>
            <person name="Hui J."/>
            <person name="Leung T.F."/>
            <person name="Tungtrongchitr A."/>
            <person name="Zhong N."/>
            <person name="Liu Z."/>
            <person name="Tsui S."/>
        </authorList>
    </citation>
    <scope>NUCLEOTIDE SEQUENCE</scope>
    <source>
        <strain evidence="1">Derf</strain>
        <tissue evidence="1">Whole organism</tissue>
    </source>
</reference>
<evidence type="ECO:0000313" key="1">
    <source>
        <dbReference type="EMBL" id="KAH9511957.1"/>
    </source>
</evidence>
<protein>
    <submittedName>
        <fullName evidence="1">Uncharacterized protein</fullName>
    </submittedName>
</protein>
<accession>A0A922L2H8</accession>
<comment type="caution">
    <text evidence="1">The sequence shown here is derived from an EMBL/GenBank/DDBJ whole genome shotgun (WGS) entry which is preliminary data.</text>
</comment>
<dbReference type="AlphaFoldDB" id="A0A922L2H8"/>
<evidence type="ECO:0000313" key="2">
    <source>
        <dbReference type="Proteomes" id="UP000790347"/>
    </source>
</evidence>
<name>A0A922L2H8_DERFA</name>
<dbReference type="Proteomes" id="UP000790347">
    <property type="component" value="Unassembled WGS sequence"/>
</dbReference>
<dbReference type="EMBL" id="ASGP02000004">
    <property type="protein sequence ID" value="KAH9511957.1"/>
    <property type="molecule type" value="Genomic_DNA"/>
</dbReference>